<accession>A0AAV4MXS7</accession>
<sequence>GVEKWSIPHSIASLSFGRNSNAGEGIGVDDSADVRHRLGNAAAFSPPTLSRPSEEMHSV</sequence>
<evidence type="ECO:0000313" key="3">
    <source>
        <dbReference type="Proteomes" id="UP001054945"/>
    </source>
</evidence>
<feature type="region of interest" description="Disordered" evidence="1">
    <location>
        <begin position="1"/>
        <end position="59"/>
    </location>
</feature>
<feature type="non-terminal residue" evidence="2">
    <location>
        <position position="1"/>
    </location>
</feature>
<name>A0AAV4MXS7_CAEEX</name>
<evidence type="ECO:0000256" key="1">
    <source>
        <dbReference type="SAM" id="MobiDB-lite"/>
    </source>
</evidence>
<dbReference type="EMBL" id="BPLR01020313">
    <property type="protein sequence ID" value="GIX77281.1"/>
    <property type="molecule type" value="Genomic_DNA"/>
</dbReference>
<feature type="compositionally biased region" description="Polar residues" evidence="1">
    <location>
        <begin position="12"/>
        <end position="22"/>
    </location>
</feature>
<gene>
    <name evidence="2" type="ORF">CEXT_735291</name>
</gene>
<protein>
    <submittedName>
        <fullName evidence="2">Uncharacterized protein</fullName>
    </submittedName>
</protein>
<dbReference type="AlphaFoldDB" id="A0AAV4MXS7"/>
<evidence type="ECO:0000313" key="2">
    <source>
        <dbReference type="EMBL" id="GIX77281.1"/>
    </source>
</evidence>
<keyword evidence="3" id="KW-1185">Reference proteome</keyword>
<comment type="caution">
    <text evidence="2">The sequence shown here is derived from an EMBL/GenBank/DDBJ whole genome shotgun (WGS) entry which is preliminary data.</text>
</comment>
<organism evidence="2 3">
    <name type="scientific">Caerostris extrusa</name>
    <name type="common">Bark spider</name>
    <name type="synonym">Caerostris bankana</name>
    <dbReference type="NCBI Taxonomy" id="172846"/>
    <lineage>
        <taxon>Eukaryota</taxon>
        <taxon>Metazoa</taxon>
        <taxon>Ecdysozoa</taxon>
        <taxon>Arthropoda</taxon>
        <taxon>Chelicerata</taxon>
        <taxon>Arachnida</taxon>
        <taxon>Araneae</taxon>
        <taxon>Araneomorphae</taxon>
        <taxon>Entelegynae</taxon>
        <taxon>Araneoidea</taxon>
        <taxon>Araneidae</taxon>
        <taxon>Caerostris</taxon>
    </lineage>
</organism>
<reference evidence="2 3" key="1">
    <citation type="submission" date="2021-06" db="EMBL/GenBank/DDBJ databases">
        <title>Caerostris extrusa draft genome.</title>
        <authorList>
            <person name="Kono N."/>
            <person name="Arakawa K."/>
        </authorList>
    </citation>
    <scope>NUCLEOTIDE SEQUENCE [LARGE SCALE GENOMIC DNA]</scope>
</reference>
<dbReference type="Proteomes" id="UP001054945">
    <property type="component" value="Unassembled WGS sequence"/>
</dbReference>
<proteinExistence type="predicted"/>